<dbReference type="PANTHER" id="PTHR44420">
    <property type="entry name" value="GLUTATHIONE S-TRANSFERASE DHAR2-RELATED"/>
    <property type="match status" value="1"/>
</dbReference>
<evidence type="ECO:0000313" key="10">
    <source>
        <dbReference type="EMBL" id="ACI64419.1"/>
    </source>
</evidence>
<protein>
    <recommendedName>
        <fullName evidence="1">glutathione dehydrogenase (ascorbate)</fullName>
        <ecNumber evidence="1">1.8.5.1</ecNumber>
    </recommendedName>
</protein>
<dbReference type="eggNOG" id="KOG1422">
    <property type="taxonomic scope" value="Eukaryota"/>
</dbReference>
<dbReference type="Gene3D" id="1.20.1050.10">
    <property type="match status" value="1"/>
</dbReference>
<dbReference type="HOGENOM" id="CLU_981588_0_0_1"/>
<comment type="catalytic activity">
    <reaction evidence="6">
        <text>L-dehydroascorbate + 2 glutathione = glutathione disulfide + L-ascorbate</text>
        <dbReference type="Rhea" id="RHEA:24424"/>
        <dbReference type="ChEBI" id="CHEBI:38290"/>
        <dbReference type="ChEBI" id="CHEBI:57925"/>
        <dbReference type="ChEBI" id="CHEBI:58297"/>
        <dbReference type="ChEBI" id="CHEBI:58539"/>
        <dbReference type="EC" id="1.8.5.1"/>
    </reaction>
</comment>
<keyword evidence="7" id="KW-0732">Signal</keyword>
<dbReference type="AlphaFoldDB" id="B5YP95"/>
<dbReference type="OMA" id="LCPPKYA"/>
<dbReference type="SUPFAM" id="SSF52833">
    <property type="entry name" value="Thioredoxin-like"/>
    <property type="match status" value="1"/>
</dbReference>
<dbReference type="GO" id="GO:0016740">
    <property type="term" value="F:transferase activity"/>
    <property type="evidence" value="ECO:0007669"/>
    <property type="project" value="UniProtKB-KW"/>
</dbReference>
<reference evidence="10 11" key="2">
    <citation type="journal article" date="2008" name="Nature">
        <title>The Phaeodactylum genome reveals the evolutionary history of diatom genomes.</title>
        <authorList>
            <person name="Bowler C."/>
            <person name="Allen A.E."/>
            <person name="Badger J.H."/>
            <person name="Grimwood J."/>
            <person name="Jabbari K."/>
            <person name="Kuo A."/>
            <person name="Maheswari U."/>
            <person name="Martens C."/>
            <person name="Maumus F."/>
            <person name="Otillar R.P."/>
            <person name="Rayko E."/>
            <person name="Salamov A."/>
            <person name="Vandepoele K."/>
            <person name="Beszteri B."/>
            <person name="Gruber A."/>
            <person name="Heijde M."/>
            <person name="Katinka M."/>
            <person name="Mock T."/>
            <person name="Valentin K."/>
            <person name="Verret F."/>
            <person name="Berges J.A."/>
            <person name="Brownlee C."/>
            <person name="Cadoret J.P."/>
            <person name="Chiovitti A."/>
            <person name="Choi C.J."/>
            <person name="Coesel S."/>
            <person name="De Martino A."/>
            <person name="Detter J.C."/>
            <person name="Durkin C."/>
            <person name="Falciatore A."/>
            <person name="Fournet J."/>
            <person name="Haruta M."/>
            <person name="Huysman M.J."/>
            <person name="Jenkins B.D."/>
            <person name="Jiroutova K."/>
            <person name="Jorgensen R.E."/>
            <person name="Joubert Y."/>
            <person name="Kaplan A."/>
            <person name="Kroger N."/>
            <person name="Kroth P.G."/>
            <person name="La Roche J."/>
            <person name="Lindquist E."/>
            <person name="Lommer M."/>
            <person name="Martin-Jezequel V."/>
            <person name="Lopez P.J."/>
            <person name="Lucas S."/>
            <person name="Mangogna M."/>
            <person name="McGinnis K."/>
            <person name="Medlin L.K."/>
            <person name="Montsant A."/>
            <person name="Oudot-Le Secq M.P."/>
            <person name="Napoli C."/>
            <person name="Obornik M."/>
            <person name="Parker M.S."/>
            <person name="Petit J.L."/>
            <person name="Porcel B.M."/>
            <person name="Poulsen N."/>
            <person name="Robison M."/>
            <person name="Rychlewski L."/>
            <person name="Rynearson T.A."/>
            <person name="Schmutz J."/>
            <person name="Shapiro H."/>
            <person name="Siaut M."/>
            <person name="Stanley M."/>
            <person name="Sussman M.R."/>
            <person name="Taylor A.R."/>
            <person name="Vardi A."/>
            <person name="von Dassow P."/>
            <person name="Vyverman W."/>
            <person name="Willis A."/>
            <person name="Wyrwicz L.S."/>
            <person name="Rokhsar D.S."/>
            <person name="Weissenbach J."/>
            <person name="Armbrust E.V."/>
            <person name="Green B.R."/>
            <person name="Van de Peer Y."/>
            <person name="Grigoriev I.V."/>
        </authorList>
    </citation>
    <scope>NUCLEOTIDE SEQUENCE [LARGE SCALE GENOMIC DNA]</scope>
    <source>
        <strain evidence="10 11">CCMP1335</strain>
    </source>
</reference>
<dbReference type="GeneID" id="7446178"/>
<proteinExistence type="inferred from homology"/>
<evidence type="ECO:0000256" key="3">
    <source>
        <dbReference type="ARBA" id="ARBA00022679"/>
    </source>
</evidence>
<gene>
    <name evidence="10" type="ORF">THAPS_23356</name>
</gene>
<feature type="domain" description="GST C-terminal" evidence="9">
    <location>
        <begin position="145"/>
        <end position="295"/>
    </location>
</feature>
<dbReference type="InterPro" id="IPR010987">
    <property type="entry name" value="Glutathione-S-Trfase_C-like"/>
</dbReference>
<accession>B5YP95</accession>
<dbReference type="EMBL" id="CP001160">
    <property type="protein sequence ID" value="ACI64419.1"/>
    <property type="molecule type" value="Genomic_DNA"/>
</dbReference>
<dbReference type="Pfam" id="PF13410">
    <property type="entry name" value="GST_C_2"/>
    <property type="match status" value="1"/>
</dbReference>
<dbReference type="GO" id="GO:0045174">
    <property type="term" value="F:glutathione dehydrogenase (ascorbate) activity"/>
    <property type="evidence" value="ECO:0007669"/>
    <property type="project" value="UniProtKB-EC"/>
</dbReference>
<dbReference type="Pfam" id="PF13417">
    <property type="entry name" value="GST_N_3"/>
    <property type="match status" value="1"/>
</dbReference>
<dbReference type="PROSITE" id="PS50405">
    <property type="entry name" value="GST_CTER"/>
    <property type="match status" value="1"/>
</dbReference>
<reference evidence="10 11" key="1">
    <citation type="journal article" date="2004" name="Science">
        <title>The genome of the diatom Thalassiosira pseudonana: ecology, evolution, and metabolism.</title>
        <authorList>
            <person name="Armbrust E.V."/>
            <person name="Berges J.A."/>
            <person name="Bowler C."/>
            <person name="Green B.R."/>
            <person name="Martinez D."/>
            <person name="Putnam N.H."/>
            <person name="Zhou S."/>
            <person name="Allen A.E."/>
            <person name="Apt K.E."/>
            <person name="Bechner M."/>
            <person name="Brzezinski M.A."/>
            <person name="Chaal B.K."/>
            <person name="Chiovitti A."/>
            <person name="Davis A.K."/>
            <person name="Demarest M.S."/>
            <person name="Detter J.C."/>
            <person name="Glavina T."/>
            <person name="Goodstein D."/>
            <person name="Hadi M.Z."/>
            <person name="Hellsten U."/>
            <person name="Hildebrand M."/>
            <person name="Jenkins B.D."/>
            <person name="Jurka J."/>
            <person name="Kapitonov V.V."/>
            <person name="Kroger N."/>
            <person name="Lau W.W."/>
            <person name="Lane T.W."/>
            <person name="Larimer F.W."/>
            <person name="Lippmeier J.C."/>
            <person name="Lucas S."/>
            <person name="Medina M."/>
            <person name="Montsant A."/>
            <person name="Obornik M."/>
            <person name="Parker M.S."/>
            <person name="Palenik B."/>
            <person name="Pazour G.J."/>
            <person name="Richardson P.M."/>
            <person name="Rynearson T.A."/>
            <person name="Saito M.A."/>
            <person name="Schwartz D.C."/>
            <person name="Thamatrakoln K."/>
            <person name="Valentin K."/>
            <person name="Vardi A."/>
            <person name="Wilkerson F.P."/>
            <person name="Rokhsar D.S."/>
        </authorList>
    </citation>
    <scope>NUCLEOTIDE SEQUENCE [LARGE SCALE GENOMIC DNA]</scope>
    <source>
        <strain evidence="10 11">CCMP1335</strain>
    </source>
</reference>
<dbReference type="InterPro" id="IPR036249">
    <property type="entry name" value="Thioredoxin-like_sf"/>
</dbReference>
<dbReference type="PROSITE" id="PS50404">
    <property type="entry name" value="GST_NTER"/>
    <property type="match status" value="1"/>
</dbReference>
<evidence type="ECO:0000256" key="2">
    <source>
        <dbReference type="ARBA" id="ARBA00022575"/>
    </source>
</evidence>
<dbReference type="GO" id="GO:0016874">
    <property type="term" value="F:ligase activity"/>
    <property type="evidence" value="ECO:0007669"/>
    <property type="project" value="UniProtKB-KW"/>
</dbReference>
<dbReference type="InterPro" id="IPR004045">
    <property type="entry name" value="Glutathione_S-Trfase_N"/>
</dbReference>
<dbReference type="CDD" id="cd00570">
    <property type="entry name" value="GST_N_family"/>
    <property type="match status" value="1"/>
</dbReference>
<dbReference type="InParanoid" id="B5YP95"/>
<dbReference type="GO" id="GO:0033355">
    <property type="term" value="P:ascorbate glutathione cycle"/>
    <property type="evidence" value="ECO:0007669"/>
    <property type="project" value="InterPro"/>
</dbReference>
<evidence type="ECO:0000259" key="8">
    <source>
        <dbReference type="PROSITE" id="PS50404"/>
    </source>
</evidence>
<dbReference type="PANTHER" id="PTHR44420:SF2">
    <property type="entry name" value="GLUTATHIONE S-TRANSFERASE DHAR2-RELATED"/>
    <property type="match status" value="1"/>
</dbReference>
<evidence type="ECO:0000259" key="9">
    <source>
        <dbReference type="PROSITE" id="PS50405"/>
    </source>
</evidence>
<dbReference type="Gene3D" id="3.40.30.10">
    <property type="entry name" value="Glutaredoxin"/>
    <property type="match status" value="1"/>
</dbReference>
<keyword evidence="2" id="KW-0216">Detoxification</keyword>
<dbReference type="PaxDb" id="35128-Thaps23356"/>
<dbReference type="InterPro" id="IPR040079">
    <property type="entry name" value="Glutathione_S-Trfase"/>
</dbReference>
<dbReference type="KEGG" id="tps:THAPS_23356"/>
<evidence type="ECO:0000256" key="6">
    <source>
        <dbReference type="ARBA" id="ARBA00049544"/>
    </source>
</evidence>
<sequence length="302" mass="33783">MKIGLARYHLTLLGLTFQSLSSQAFIAPNTRSVSRSIIVGGESITNNINSRMTSSSPPLEMARGRGLERLEEGATPLPGGMTLYVKPAEDGKSVGDCPFAHFVRMVLHEKNLEYDLLPTTQENKPQWLLEDYDGKMPALRHRRECYVDSEVIAQYLDFFFQDPKLSVAGGETGEAAEAVDGFFPSMAKFVKHSPNGDEEDKEKQEALEEKLQTLNDFLSRDGRTGPYLVGNGETFTLLDCSMAPKLYAMDVCLEKIKENPIDLKGKYPAVRKYCDDVFARPSFQSTVEYGPETVVWGWSSYH</sequence>
<feature type="signal peptide" evidence="7">
    <location>
        <begin position="1"/>
        <end position="24"/>
    </location>
</feature>
<feature type="chain" id="PRO_5002841425" description="glutathione dehydrogenase (ascorbate)" evidence="7">
    <location>
        <begin position="25"/>
        <end position="302"/>
    </location>
</feature>
<dbReference type="EC" id="1.8.5.1" evidence="1"/>
<dbReference type="Proteomes" id="UP000001449">
    <property type="component" value="Chromosome 7"/>
</dbReference>
<keyword evidence="3" id="KW-0808">Transferase</keyword>
<dbReference type="SUPFAM" id="SSF47616">
    <property type="entry name" value="GST C-terminal domain-like"/>
    <property type="match status" value="1"/>
</dbReference>
<dbReference type="RefSeq" id="XP_002295702.1">
    <property type="nucleotide sequence ID" value="XM_002295666.1"/>
</dbReference>
<evidence type="ECO:0000256" key="7">
    <source>
        <dbReference type="SAM" id="SignalP"/>
    </source>
</evidence>
<feature type="domain" description="GST N-terminal" evidence="8">
    <location>
        <begin position="87"/>
        <end position="164"/>
    </location>
</feature>
<evidence type="ECO:0000256" key="5">
    <source>
        <dbReference type="ARBA" id="ARBA00024194"/>
    </source>
</evidence>
<evidence type="ECO:0000313" key="11">
    <source>
        <dbReference type="Proteomes" id="UP000001449"/>
    </source>
</evidence>
<dbReference type="InterPro" id="IPR044627">
    <property type="entry name" value="DHAR1/2/3/4"/>
</dbReference>
<organism evidence="10 11">
    <name type="scientific">Thalassiosira pseudonana</name>
    <name type="common">Marine diatom</name>
    <name type="synonym">Cyclotella nana</name>
    <dbReference type="NCBI Taxonomy" id="35128"/>
    <lineage>
        <taxon>Eukaryota</taxon>
        <taxon>Sar</taxon>
        <taxon>Stramenopiles</taxon>
        <taxon>Ochrophyta</taxon>
        <taxon>Bacillariophyta</taxon>
        <taxon>Coscinodiscophyceae</taxon>
        <taxon>Thalassiosirophycidae</taxon>
        <taxon>Thalassiosirales</taxon>
        <taxon>Thalassiosiraceae</taxon>
        <taxon>Thalassiosira</taxon>
    </lineage>
</organism>
<name>B5YP95_THAPS</name>
<dbReference type="SFLD" id="SFLDS00019">
    <property type="entry name" value="Glutathione_Transferase_(cytos"/>
    <property type="match status" value="1"/>
</dbReference>
<evidence type="ECO:0000256" key="1">
    <source>
        <dbReference type="ARBA" id="ARBA00012436"/>
    </source>
</evidence>
<comment type="similarity">
    <text evidence="5">Belongs to the GST superfamily. DHAR family.</text>
</comment>
<dbReference type="InterPro" id="IPR036282">
    <property type="entry name" value="Glutathione-S-Trfase_C_sf"/>
</dbReference>
<keyword evidence="11" id="KW-1185">Reference proteome</keyword>
<evidence type="ECO:0000256" key="4">
    <source>
        <dbReference type="ARBA" id="ARBA00023002"/>
    </source>
</evidence>
<keyword evidence="4" id="KW-0560">Oxidoreductase</keyword>